<evidence type="ECO:0000313" key="5">
    <source>
        <dbReference type="RefSeq" id="XP_016772166.1"/>
    </source>
</evidence>
<accession>A0A7M7G9S7</accession>
<dbReference type="AlphaFoldDB" id="A0A7M7G9S7"/>
<dbReference type="OrthoDB" id="8196450at2759"/>
<keyword evidence="3" id="KW-1185">Reference proteome</keyword>
<accession>A0A7M7IJQ7</accession>
<feature type="transmembrane region" description="Helical" evidence="1">
    <location>
        <begin position="12"/>
        <end position="31"/>
    </location>
</feature>
<evidence type="ECO:0000313" key="3">
    <source>
        <dbReference type="Proteomes" id="UP000005203"/>
    </source>
</evidence>
<dbReference type="RefSeq" id="XP_016772166.1">
    <property type="nucleotide sequence ID" value="XM_016916677.2"/>
</dbReference>
<dbReference type="KEGG" id="ame:100577320"/>
<dbReference type="EnsemblMetazoa" id="XM_026445392">
    <property type="protein sequence ID" value="XP_026301177"/>
    <property type="gene ID" value="LOC100577320"/>
</dbReference>
<keyword evidence="1" id="KW-0472">Membrane</keyword>
<evidence type="ECO:0000313" key="6">
    <source>
        <dbReference type="RefSeq" id="XP_026301176.1"/>
    </source>
</evidence>
<dbReference type="GeneID" id="100577320"/>
<dbReference type="EnsemblMetazoa" id="XM_016916677">
    <property type="protein sequence ID" value="XP_016772166"/>
    <property type="gene ID" value="LOC100577320"/>
</dbReference>
<dbReference type="EnsemblMetazoa" id="XM_026445391">
    <property type="protein sequence ID" value="XP_026301176"/>
    <property type="gene ID" value="LOC100577320"/>
</dbReference>
<accession>A0A8B6XX69</accession>
<name>A0A7M7G9S7_APIME</name>
<evidence type="ECO:0000313" key="4">
    <source>
        <dbReference type="RefSeq" id="XP_003250293.1"/>
    </source>
</evidence>
<organism evidence="2">
    <name type="scientific">Apis mellifera</name>
    <name type="common">Honeybee</name>
    <dbReference type="NCBI Taxonomy" id="7460"/>
    <lineage>
        <taxon>Eukaryota</taxon>
        <taxon>Metazoa</taxon>
        <taxon>Ecdysozoa</taxon>
        <taxon>Arthropoda</taxon>
        <taxon>Hexapoda</taxon>
        <taxon>Insecta</taxon>
        <taxon>Pterygota</taxon>
        <taxon>Neoptera</taxon>
        <taxon>Endopterygota</taxon>
        <taxon>Hymenoptera</taxon>
        <taxon>Apocrita</taxon>
        <taxon>Aculeata</taxon>
        <taxon>Apoidea</taxon>
        <taxon>Anthophila</taxon>
        <taxon>Apidae</taxon>
        <taxon>Apis</taxon>
    </lineage>
</organism>
<keyword evidence="1" id="KW-1133">Transmembrane helix</keyword>
<proteinExistence type="predicted"/>
<dbReference type="OMA" id="YEEATLM"/>
<reference evidence="2" key="1">
    <citation type="submission" date="2021-01" db="UniProtKB">
        <authorList>
            <consortium name="EnsemblMetazoa"/>
        </authorList>
    </citation>
    <scope>IDENTIFICATION</scope>
    <source>
        <strain evidence="2">DH4</strain>
    </source>
</reference>
<evidence type="ECO:0000256" key="1">
    <source>
        <dbReference type="SAM" id="Phobius"/>
    </source>
</evidence>
<accession>A0A8B7KSG6</accession>
<dbReference type="Proteomes" id="UP000005203">
    <property type="component" value="Linkage group LG15"/>
</dbReference>
<gene>
    <name evidence="2" type="primary">100577320</name>
    <name evidence="4 5 6 7" type="synonym">LOC100577320</name>
</gene>
<evidence type="ECO:0000313" key="2">
    <source>
        <dbReference type="EnsemblMetazoa" id="XP_003250293"/>
    </source>
</evidence>
<evidence type="ECO:0000313" key="7">
    <source>
        <dbReference type="RefSeq" id="XP_026301177.1"/>
    </source>
</evidence>
<dbReference type="RefSeq" id="XP_026301177.1">
    <property type="nucleotide sequence ID" value="XM_026445392.1"/>
</dbReference>
<dbReference type="EnsemblMetazoa" id="XM_003250245">
    <property type="protein sequence ID" value="XP_003250293"/>
    <property type="gene ID" value="LOC100577320"/>
</dbReference>
<dbReference type="RefSeq" id="XP_003250293.1">
    <property type="nucleotide sequence ID" value="XM_003250245.4"/>
</dbReference>
<protein>
    <submittedName>
        <fullName evidence="4 5">Uncharacterized protein LOC100577320</fullName>
    </submittedName>
</protein>
<feature type="transmembrane region" description="Helical" evidence="1">
    <location>
        <begin position="233"/>
        <end position="258"/>
    </location>
</feature>
<reference evidence="4 5" key="2">
    <citation type="submission" date="2025-04" db="UniProtKB">
        <authorList>
            <consortium name="RefSeq"/>
        </authorList>
    </citation>
    <scope>IDENTIFICATION</scope>
    <source>
        <strain evidence="4 5">DH4</strain>
        <tissue evidence="4 5">Whole body</tissue>
    </source>
</reference>
<keyword evidence="1" id="KW-0812">Transmembrane</keyword>
<sequence>MSLNIRMNKWAPKLTIIFQLTIWSIIGIILLQKGVISLCEKTKVRNDTISKQEKLTRWNESELFKESNITENRFKIIKFQIDTQRENITIDKPKNITSNKQWHTGNGIFKTISTIKKRTTIRHEHDTRDLHSIQSSTIYSNNKNEVEKIKHKANIIIPLISNENPYETENSKMNDSMSSVSFEFKDFGTTNLIRLNEKKFFEHENNEISHKNIGNDKSEVKSRRSHVNRVGTAIAILMLAIGIVMLLLGPLIVIIRTFSQRRRTRKMLKSKCYNDQPPTYEEATLMDQAPRYSTLQLNTILDSSSL</sequence>
<dbReference type="RefSeq" id="XP_026301176.1">
    <property type="nucleotide sequence ID" value="XM_026445391.1"/>
</dbReference>